<dbReference type="EMBL" id="JAIVGD010000026">
    <property type="protein sequence ID" value="KAH0740913.1"/>
    <property type="molecule type" value="Genomic_DNA"/>
</dbReference>
<evidence type="ECO:0000313" key="3">
    <source>
        <dbReference type="Proteomes" id="UP000826656"/>
    </source>
</evidence>
<protein>
    <submittedName>
        <fullName evidence="2">Uncharacterized protein</fullName>
    </submittedName>
</protein>
<reference evidence="2 3" key="1">
    <citation type="journal article" date="2021" name="bioRxiv">
        <title>Chromosome-scale and haplotype-resolved genome assembly of a tetraploid potato cultivar.</title>
        <authorList>
            <person name="Sun H."/>
            <person name="Jiao W.-B."/>
            <person name="Krause K."/>
            <person name="Campoy J.A."/>
            <person name="Goel M."/>
            <person name="Folz-Donahue K."/>
            <person name="Kukat C."/>
            <person name="Huettel B."/>
            <person name="Schneeberger K."/>
        </authorList>
    </citation>
    <scope>NUCLEOTIDE SEQUENCE [LARGE SCALE GENOMIC DNA]</scope>
    <source>
        <strain evidence="2">SolTubOtavaFocal</strain>
        <tissue evidence="2">Leaves</tissue>
    </source>
</reference>
<gene>
    <name evidence="2" type="ORF">KY290_033956</name>
</gene>
<organism evidence="2 3">
    <name type="scientific">Solanum tuberosum</name>
    <name type="common">Potato</name>
    <dbReference type="NCBI Taxonomy" id="4113"/>
    <lineage>
        <taxon>Eukaryota</taxon>
        <taxon>Viridiplantae</taxon>
        <taxon>Streptophyta</taxon>
        <taxon>Embryophyta</taxon>
        <taxon>Tracheophyta</taxon>
        <taxon>Spermatophyta</taxon>
        <taxon>Magnoliopsida</taxon>
        <taxon>eudicotyledons</taxon>
        <taxon>Gunneridae</taxon>
        <taxon>Pentapetalae</taxon>
        <taxon>asterids</taxon>
        <taxon>lamiids</taxon>
        <taxon>Solanales</taxon>
        <taxon>Solanaceae</taxon>
        <taxon>Solanoideae</taxon>
        <taxon>Solaneae</taxon>
        <taxon>Solanum</taxon>
    </lineage>
</organism>
<keyword evidence="3" id="KW-1185">Reference proteome</keyword>
<name>A0ABQ7U3M7_SOLTU</name>
<keyword evidence="1" id="KW-0175">Coiled coil</keyword>
<feature type="coiled-coil region" evidence="1">
    <location>
        <begin position="111"/>
        <end position="166"/>
    </location>
</feature>
<comment type="caution">
    <text evidence="2">The sequence shown here is derived from an EMBL/GenBank/DDBJ whole genome shotgun (WGS) entry which is preliminary data.</text>
</comment>
<dbReference type="Proteomes" id="UP000826656">
    <property type="component" value="Unassembled WGS sequence"/>
</dbReference>
<accession>A0ABQ7U3M7</accession>
<evidence type="ECO:0000313" key="2">
    <source>
        <dbReference type="EMBL" id="KAH0740913.1"/>
    </source>
</evidence>
<sequence>MKPPSMTQVKRAPHVSCDEVKDDLGYDVHKNPPHVMSVFDGKKFILNAQKDFISALWNVIKGKLSRSDVDSASSLRDEIQHDRPFMIWMWKALEELFVAAGERLTNSMFEEQDKVEEVSSLRQSLDNMKKEIRVLCKRAQDLQAHLAAAEDEVEEANQATLFATQEFYACFDVDLTNDLGQKREHLEAMRQELINYKLCLD</sequence>
<proteinExistence type="predicted"/>
<evidence type="ECO:0000256" key="1">
    <source>
        <dbReference type="SAM" id="Coils"/>
    </source>
</evidence>